<proteinExistence type="predicted"/>
<keyword evidence="3" id="KW-1185">Reference proteome</keyword>
<dbReference type="EMBL" id="JBHSAY010000010">
    <property type="protein sequence ID" value="MFC4133341.1"/>
    <property type="molecule type" value="Genomic_DNA"/>
</dbReference>
<feature type="region of interest" description="Disordered" evidence="1">
    <location>
        <begin position="90"/>
        <end position="126"/>
    </location>
</feature>
<gene>
    <name evidence="2" type="ORF">ACFOZ4_22250</name>
</gene>
<evidence type="ECO:0000313" key="3">
    <source>
        <dbReference type="Proteomes" id="UP001595816"/>
    </source>
</evidence>
<feature type="compositionally biased region" description="Low complexity" evidence="1">
    <location>
        <begin position="96"/>
        <end position="109"/>
    </location>
</feature>
<dbReference type="Proteomes" id="UP001595816">
    <property type="component" value="Unassembled WGS sequence"/>
</dbReference>
<accession>A0ABV8LSE1</accession>
<evidence type="ECO:0008006" key="4">
    <source>
        <dbReference type="Google" id="ProtNLM"/>
    </source>
</evidence>
<reference evidence="3" key="1">
    <citation type="journal article" date="2019" name="Int. J. Syst. Evol. Microbiol.">
        <title>The Global Catalogue of Microorganisms (GCM) 10K type strain sequencing project: providing services to taxonomists for standard genome sequencing and annotation.</title>
        <authorList>
            <consortium name="The Broad Institute Genomics Platform"/>
            <consortium name="The Broad Institute Genome Sequencing Center for Infectious Disease"/>
            <person name="Wu L."/>
            <person name="Ma J."/>
        </authorList>
    </citation>
    <scope>NUCLEOTIDE SEQUENCE [LARGE SCALE GENOMIC DNA]</scope>
    <source>
        <strain evidence="3">CGMCC 4.7289</strain>
    </source>
</reference>
<sequence length="126" mass="13579">MSHEVTIGDLRASHWNVPDFDTVWRGLNPAQVDRFIREIHADVAQAISAYETALAVADEERQRLESEVLRLRGPSVVAAEYAESAGVAVEPEGVDPTAEAEPNTPEAEPAAPPVRGRRAKTAIVAA</sequence>
<protein>
    <recommendedName>
        <fullName evidence="4">DivIVA domain-containing protein</fullName>
    </recommendedName>
</protein>
<dbReference type="RefSeq" id="WP_253760859.1">
    <property type="nucleotide sequence ID" value="NZ_JAMZDZ010000001.1"/>
</dbReference>
<evidence type="ECO:0000256" key="1">
    <source>
        <dbReference type="SAM" id="MobiDB-lite"/>
    </source>
</evidence>
<evidence type="ECO:0000313" key="2">
    <source>
        <dbReference type="EMBL" id="MFC4133341.1"/>
    </source>
</evidence>
<organism evidence="2 3">
    <name type="scientific">Hamadaea flava</name>
    <dbReference type="NCBI Taxonomy" id="1742688"/>
    <lineage>
        <taxon>Bacteria</taxon>
        <taxon>Bacillati</taxon>
        <taxon>Actinomycetota</taxon>
        <taxon>Actinomycetes</taxon>
        <taxon>Micromonosporales</taxon>
        <taxon>Micromonosporaceae</taxon>
        <taxon>Hamadaea</taxon>
    </lineage>
</organism>
<comment type="caution">
    <text evidence="2">The sequence shown here is derived from an EMBL/GenBank/DDBJ whole genome shotgun (WGS) entry which is preliminary data.</text>
</comment>
<name>A0ABV8LSE1_9ACTN</name>